<evidence type="ECO:0000313" key="2">
    <source>
        <dbReference type="Proteomes" id="UP001236663"/>
    </source>
</evidence>
<sequence length="188" mass="21430">MRKLQHFLIFTIFFGFLVSSAYSQSPEYPISPANEVKLNIANTIIIGSLELGYERFLDQNQSLGLEVLFMDRFAYVSDSGDGQDFKATSLILAYNYYFVTESNPSGFYVHPFLKYRNGTFTEVDENSTVQETNLNSFMVGFGAGYKWVHNEKFILGPYVNIARGFNEEVSDRFDPVELNAGFSVGFRF</sequence>
<dbReference type="Gene3D" id="2.40.160.20">
    <property type="match status" value="1"/>
</dbReference>
<keyword evidence="2" id="KW-1185">Reference proteome</keyword>
<proteinExistence type="predicted"/>
<dbReference type="SUPFAM" id="SSF103515">
    <property type="entry name" value="Autotransporter"/>
    <property type="match status" value="1"/>
</dbReference>
<organism evidence="1 2">
    <name type="scientific">Cyclobacterium jeungdonense</name>
    <dbReference type="NCBI Taxonomy" id="708087"/>
    <lineage>
        <taxon>Bacteria</taxon>
        <taxon>Pseudomonadati</taxon>
        <taxon>Bacteroidota</taxon>
        <taxon>Cytophagia</taxon>
        <taxon>Cytophagales</taxon>
        <taxon>Cyclobacteriaceae</taxon>
        <taxon>Cyclobacterium</taxon>
    </lineage>
</organism>
<dbReference type="RefSeq" id="WP_163387018.1">
    <property type="nucleotide sequence ID" value="NZ_JAUFQS010000019.1"/>
</dbReference>
<name>A0ABT8CB36_9BACT</name>
<dbReference type="InterPro" id="IPR036709">
    <property type="entry name" value="Autotransporte_beta_dom_sf"/>
</dbReference>
<dbReference type="Proteomes" id="UP001236663">
    <property type="component" value="Unassembled WGS sequence"/>
</dbReference>
<dbReference type="Pfam" id="PF12099">
    <property type="entry name" value="DUF3575"/>
    <property type="match status" value="1"/>
</dbReference>
<accession>A0ABT8CB36</accession>
<gene>
    <name evidence="1" type="ORF">QWZ15_15155</name>
</gene>
<protein>
    <submittedName>
        <fullName evidence="1">DUF3575 domain-containing protein</fullName>
    </submittedName>
</protein>
<reference evidence="2" key="1">
    <citation type="journal article" date="2019" name="Int. J. Syst. Evol. Microbiol.">
        <title>The Global Catalogue of Microorganisms (GCM) 10K type strain sequencing project: providing services to taxonomists for standard genome sequencing and annotation.</title>
        <authorList>
            <consortium name="The Broad Institute Genomics Platform"/>
            <consortium name="The Broad Institute Genome Sequencing Center for Infectious Disease"/>
            <person name="Wu L."/>
            <person name="Ma J."/>
        </authorList>
    </citation>
    <scope>NUCLEOTIDE SEQUENCE [LARGE SCALE GENOMIC DNA]</scope>
    <source>
        <strain evidence="2">CECT 7706</strain>
    </source>
</reference>
<evidence type="ECO:0000313" key="1">
    <source>
        <dbReference type="EMBL" id="MDN3689174.1"/>
    </source>
</evidence>
<dbReference type="EMBL" id="JAUFQS010000019">
    <property type="protein sequence ID" value="MDN3689174.1"/>
    <property type="molecule type" value="Genomic_DNA"/>
</dbReference>
<comment type="caution">
    <text evidence="1">The sequence shown here is derived from an EMBL/GenBank/DDBJ whole genome shotgun (WGS) entry which is preliminary data.</text>
</comment>
<dbReference type="InterPro" id="IPR021958">
    <property type="entry name" value="DUF3575"/>
</dbReference>